<dbReference type="Gramene" id="EER88225">
    <property type="protein sequence ID" value="EER88225"/>
    <property type="gene ID" value="SORBI_3010G115500"/>
</dbReference>
<keyword evidence="7" id="KW-0472">Membrane</keyword>
<dbReference type="InterPro" id="IPR001611">
    <property type="entry name" value="Leu-rich_rpt"/>
</dbReference>
<sequence length="199" mass="21915">MKAPPSSPFLLLLLLFFPSSGLAAPKDFNYEVQVLMTIKSLLKDPHGALKNWDPYSVDPCSWSFISCSPENLVTALEAPSKYLSGPLSPSIGNLTKLEILLLQNNNIIGPIPTEIGKLAKLRTLVLSSNKLDGTIPNSLGHLERLHYIDLSYNNLSGPMPKTSARTFNIVGNPLICAAEQDCDRTKLKPMFYPYITVEQ</sequence>
<keyword evidence="8" id="KW-0325">Glycoprotein</keyword>
<dbReference type="GO" id="GO:0016020">
    <property type="term" value="C:membrane"/>
    <property type="evidence" value="ECO:0007669"/>
    <property type="project" value="UniProtKB-SubCell"/>
</dbReference>
<dbReference type="Proteomes" id="UP000807115">
    <property type="component" value="Chromosome 10"/>
</dbReference>
<evidence type="ECO:0000256" key="6">
    <source>
        <dbReference type="ARBA" id="ARBA00022989"/>
    </source>
</evidence>
<evidence type="ECO:0000256" key="1">
    <source>
        <dbReference type="ARBA" id="ARBA00004167"/>
    </source>
</evidence>
<proteinExistence type="predicted"/>
<evidence type="ECO:0000256" key="9">
    <source>
        <dbReference type="SAM" id="SignalP"/>
    </source>
</evidence>
<dbReference type="Gene3D" id="3.80.10.10">
    <property type="entry name" value="Ribonuclease Inhibitor"/>
    <property type="match status" value="1"/>
</dbReference>
<accession>A0A921U0M8</accession>
<dbReference type="KEGG" id="sbi:8062099"/>
<dbReference type="Pfam" id="PF08263">
    <property type="entry name" value="LRRNT_2"/>
    <property type="match status" value="1"/>
</dbReference>
<evidence type="ECO:0000256" key="7">
    <source>
        <dbReference type="ARBA" id="ARBA00023136"/>
    </source>
</evidence>
<keyword evidence="3" id="KW-0812">Transmembrane</keyword>
<feature type="chain" id="PRO_5037288119" description="Leucine-rich repeat-containing N-terminal plant-type domain-containing protein" evidence="9">
    <location>
        <begin position="24"/>
        <end position="199"/>
    </location>
</feature>
<evidence type="ECO:0000256" key="3">
    <source>
        <dbReference type="ARBA" id="ARBA00022692"/>
    </source>
</evidence>
<feature type="domain" description="Leucine-rich repeat-containing N-terminal plant-type" evidence="10">
    <location>
        <begin position="29"/>
        <end position="68"/>
    </location>
</feature>
<evidence type="ECO:0000256" key="2">
    <source>
        <dbReference type="ARBA" id="ARBA00022614"/>
    </source>
</evidence>
<evidence type="ECO:0000313" key="11">
    <source>
        <dbReference type="EMBL" id="KAG0513879.1"/>
    </source>
</evidence>
<dbReference type="InterPro" id="IPR013210">
    <property type="entry name" value="LRR_N_plant-typ"/>
</dbReference>
<evidence type="ECO:0000259" key="10">
    <source>
        <dbReference type="Pfam" id="PF08263"/>
    </source>
</evidence>
<feature type="signal peptide" evidence="9">
    <location>
        <begin position="1"/>
        <end position="23"/>
    </location>
</feature>
<dbReference type="OMA" id="PLICEQD"/>
<reference evidence="11" key="1">
    <citation type="journal article" date="2019" name="BMC Genomics">
        <title>A new reference genome for Sorghum bicolor reveals high levels of sequence similarity between sweet and grain genotypes: implications for the genetics of sugar metabolism.</title>
        <authorList>
            <person name="Cooper E.A."/>
            <person name="Brenton Z.W."/>
            <person name="Flinn B.S."/>
            <person name="Jenkins J."/>
            <person name="Shu S."/>
            <person name="Flowers D."/>
            <person name="Luo F."/>
            <person name="Wang Y."/>
            <person name="Xia P."/>
            <person name="Barry K."/>
            <person name="Daum C."/>
            <person name="Lipzen A."/>
            <person name="Yoshinaga Y."/>
            <person name="Schmutz J."/>
            <person name="Saski C."/>
            <person name="Vermerris W."/>
            <person name="Kresovich S."/>
        </authorList>
    </citation>
    <scope>NUCLEOTIDE SEQUENCE</scope>
</reference>
<keyword evidence="2" id="KW-0433">Leucine-rich repeat</keyword>
<evidence type="ECO:0000313" key="12">
    <source>
        <dbReference type="Proteomes" id="UP000807115"/>
    </source>
</evidence>
<dbReference type="SUPFAM" id="SSF52058">
    <property type="entry name" value="L domain-like"/>
    <property type="match status" value="1"/>
</dbReference>
<organism evidence="11 12">
    <name type="scientific">Sorghum bicolor</name>
    <name type="common">Sorghum</name>
    <name type="synonym">Sorghum vulgare</name>
    <dbReference type="NCBI Taxonomy" id="4558"/>
    <lineage>
        <taxon>Eukaryota</taxon>
        <taxon>Viridiplantae</taxon>
        <taxon>Streptophyta</taxon>
        <taxon>Embryophyta</taxon>
        <taxon>Tracheophyta</taxon>
        <taxon>Spermatophyta</taxon>
        <taxon>Magnoliopsida</taxon>
        <taxon>Liliopsida</taxon>
        <taxon>Poales</taxon>
        <taxon>Poaceae</taxon>
        <taxon>PACMAD clade</taxon>
        <taxon>Panicoideae</taxon>
        <taxon>Andropogonodae</taxon>
        <taxon>Andropogoneae</taxon>
        <taxon>Sorghinae</taxon>
        <taxon>Sorghum</taxon>
    </lineage>
</organism>
<evidence type="ECO:0000256" key="8">
    <source>
        <dbReference type="ARBA" id="ARBA00023180"/>
    </source>
</evidence>
<comment type="caution">
    <text evidence="11">The sequence shown here is derived from an EMBL/GenBank/DDBJ whole genome shotgun (WGS) entry which is preliminary data.</text>
</comment>
<dbReference type="FunFam" id="3.80.10.10:FF:000275">
    <property type="entry name" value="Leucine-rich repeat receptor-like protein kinase"/>
    <property type="match status" value="1"/>
</dbReference>
<reference evidence="11" key="2">
    <citation type="submission" date="2020-10" db="EMBL/GenBank/DDBJ databases">
        <authorList>
            <person name="Cooper E.A."/>
            <person name="Brenton Z.W."/>
            <person name="Flinn B.S."/>
            <person name="Jenkins J."/>
            <person name="Shu S."/>
            <person name="Flowers D."/>
            <person name="Luo F."/>
            <person name="Wang Y."/>
            <person name="Xia P."/>
            <person name="Barry K."/>
            <person name="Daum C."/>
            <person name="Lipzen A."/>
            <person name="Yoshinaga Y."/>
            <person name="Schmutz J."/>
            <person name="Saski C."/>
            <person name="Vermerris W."/>
            <person name="Kresovich S."/>
        </authorList>
    </citation>
    <scope>NUCLEOTIDE SEQUENCE</scope>
</reference>
<dbReference type="PANTHER" id="PTHR47988">
    <property type="entry name" value="SOMATIC EMBRYOGENESIS RECEPTOR KINASE 1"/>
    <property type="match status" value="1"/>
</dbReference>
<evidence type="ECO:0000256" key="5">
    <source>
        <dbReference type="ARBA" id="ARBA00022737"/>
    </source>
</evidence>
<gene>
    <name evidence="11" type="ORF">BDA96_10G141200</name>
</gene>
<comment type="subcellular location">
    <subcellularLocation>
        <location evidence="1">Membrane</location>
        <topology evidence="1">Single-pass membrane protein</topology>
    </subcellularLocation>
</comment>
<protein>
    <recommendedName>
        <fullName evidence="10">Leucine-rich repeat-containing N-terminal plant-type domain-containing protein</fullName>
    </recommendedName>
</protein>
<keyword evidence="6" id="KW-1133">Transmembrane helix</keyword>
<evidence type="ECO:0000256" key="4">
    <source>
        <dbReference type="ARBA" id="ARBA00022729"/>
    </source>
</evidence>
<dbReference type="Pfam" id="PF13855">
    <property type="entry name" value="LRR_8"/>
    <property type="match status" value="1"/>
</dbReference>
<keyword evidence="5" id="KW-0677">Repeat</keyword>
<dbReference type="AlphaFoldDB" id="A0A921U0M8"/>
<dbReference type="InterPro" id="IPR032675">
    <property type="entry name" value="LRR_dom_sf"/>
</dbReference>
<dbReference type="OrthoDB" id="664407at2759"/>
<name>A0A921U0M8_SORBI</name>
<keyword evidence="4 9" id="KW-0732">Signal</keyword>
<dbReference type="EMBL" id="CM027689">
    <property type="protein sequence ID" value="KAG0513879.1"/>
    <property type="molecule type" value="Genomic_DNA"/>
</dbReference>